<keyword evidence="4" id="KW-1185">Reference proteome</keyword>
<feature type="region of interest" description="Disordered" evidence="1">
    <location>
        <begin position="439"/>
        <end position="659"/>
    </location>
</feature>
<feature type="compositionally biased region" description="Polar residues" evidence="1">
    <location>
        <begin position="107"/>
        <end position="134"/>
    </location>
</feature>
<feature type="compositionally biased region" description="Polar residues" evidence="1">
    <location>
        <begin position="205"/>
        <end position="220"/>
    </location>
</feature>
<accession>A0ABP1CY00</accession>
<evidence type="ECO:0000313" key="4">
    <source>
        <dbReference type="Proteomes" id="UP001497453"/>
    </source>
</evidence>
<feature type="compositionally biased region" description="Low complexity" evidence="1">
    <location>
        <begin position="897"/>
        <end position="914"/>
    </location>
</feature>
<feature type="compositionally biased region" description="Polar residues" evidence="1">
    <location>
        <begin position="851"/>
        <end position="861"/>
    </location>
</feature>
<evidence type="ECO:0000256" key="1">
    <source>
        <dbReference type="SAM" id="MobiDB-lite"/>
    </source>
</evidence>
<feature type="region of interest" description="Disordered" evidence="1">
    <location>
        <begin position="97"/>
        <end position="391"/>
    </location>
</feature>
<feature type="region of interest" description="Disordered" evidence="1">
    <location>
        <begin position="897"/>
        <end position="1017"/>
    </location>
</feature>
<evidence type="ECO:0000259" key="2">
    <source>
        <dbReference type="SMART" id="SM00233"/>
    </source>
</evidence>
<feature type="region of interest" description="Disordered" evidence="1">
    <location>
        <begin position="848"/>
        <end position="883"/>
    </location>
</feature>
<feature type="compositionally biased region" description="Low complexity" evidence="1">
    <location>
        <begin position="968"/>
        <end position="1010"/>
    </location>
</feature>
<dbReference type="PANTHER" id="PTHR37283">
    <property type="entry name" value="PH DOMAIN-CONTAINING PROTEIN YHR131C"/>
    <property type="match status" value="1"/>
</dbReference>
<feature type="compositionally biased region" description="Low complexity" evidence="1">
    <location>
        <begin position="135"/>
        <end position="182"/>
    </location>
</feature>
<feature type="domain" description="PH" evidence="2">
    <location>
        <begin position="756"/>
        <end position="1080"/>
    </location>
</feature>
<sequence length="1228" mass="131914">MSRIRSDVQSARTSGRAHSVLEVSSQSSGILVRTSRFLKKVSNIRGSRKKTTNDVNDSTHDAAAFAARSMGLGRKSFGFSQPVLGVHTSEMANGRVLCDTEDDSDGSPRSSNAHVSSSRLRLFVNKSQLPQGSDTASPSSGGPSVSTTTSSQPSSSNTTPSPPSNASSSPPSLPPTHRSTSSWSRLFGDRSQSSAKASAPRAGRSHSTAPSIASNPQATLATIPDSALPNGIPRSSSPSPARVGPAPDGLPRSSEPSWVPDPTKHAPLSSPEIVQDIAPSTSSGPGTTAVPSSSLSNDVPGLSEHVVRPSGVLSGEPPPRESHAAPVPSSPSGILSGDDRVSVVMDTRSQSLPSRHIVLPAAATPSSPLVASTSPSSTSDEAIPRVDQKRDKSLHLRLASLPPPMMARYTAQGSTRLTPSVIPRPTPMPILNLPVLHLPVSAPSQPQDDRGGGAPLRSMPALPLTGPRDDENPDMDEEGSDSSDDDDEAQNSLNREEGGSDDDDIDGDDCTPANRSRIELPRMVTSPFSISFGPKSASRTPKAERPLTLYFTPTGEAQPTPLAGPSSQPLDYFSVPKQEAEPGLKTPRPVDFSISKPRVDVGPSKEGPGGPGMIPRIVPMPPTPTSPKGRRPPRITRPSTGTGPSEVSRSSRPSLYQHGSRSMIDLVSHTWQEENSSEPRSARLEAIPSDVAVQAKASEVQSAPTPTLRRQRSLPMYQPDSEPPPYPSFFQNHRQHIIQPREEEGREPLPVYSNSVFMMGMMPRKMEFVAPGVQAKERKWRRVIVVLEGTVMRIYRTHGAGIAGKGGKVGEWWERTVGASDWSTSDGVGGLTGSQGGIRVSAIRDRERRLQLQNPLPTDSSPLKPKGEEHEAEEPRQQQPSPTRLRFQLAANLLHPSRSSNLHSSNSSPNASRSGLAVPSASTRSRLSFDIPRERAEDPPPSGRRSMDALRSTPSSSSRNLAEGESFGASSSRSAMNGSSRTSSILDIASSASSMSRSSSTTAKNSISSSDPNQLNLPDARDLVRSYTLQHAESGLASDYTKRRNVIRIRMEGEQFLLQARDVASVIDWIEAIQAATNIALDLDERPMPKGPLFPRSVVDGCYFSKAYNLLVSGLVFYVGVEEDEAVVLGPQDKTRDSHAILAMLLLRHDISLLLPSHHFTTSSLRPVRSVMTSMHCNDWTLPTHSYIKTRSIPSHSFRTLFCLIVSFRIVDTSFFLPVHLFPVTHTQ</sequence>
<proteinExistence type="predicted"/>
<reference evidence="4" key="1">
    <citation type="submission" date="2024-04" db="EMBL/GenBank/DDBJ databases">
        <authorList>
            <person name="Shaw F."/>
            <person name="Minotto A."/>
        </authorList>
    </citation>
    <scope>NUCLEOTIDE SEQUENCE [LARGE SCALE GENOMIC DNA]</scope>
</reference>
<dbReference type="SUPFAM" id="SSF50729">
    <property type="entry name" value="PH domain-like"/>
    <property type="match status" value="1"/>
</dbReference>
<dbReference type="InterPro" id="IPR011993">
    <property type="entry name" value="PH-like_dom_sf"/>
</dbReference>
<feature type="compositionally biased region" description="Low complexity" evidence="1">
    <location>
        <begin position="358"/>
        <end position="379"/>
    </location>
</feature>
<dbReference type="SMART" id="SM00233">
    <property type="entry name" value="PH"/>
    <property type="match status" value="1"/>
</dbReference>
<dbReference type="Gene3D" id="2.30.29.30">
    <property type="entry name" value="Pleckstrin-homology domain (PH domain)/Phosphotyrosine-binding domain (PTB)"/>
    <property type="match status" value="2"/>
</dbReference>
<feature type="compositionally biased region" description="Acidic residues" evidence="1">
    <location>
        <begin position="471"/>
        <end position="489"/>
    </location>
</feature>
<feature type="compositionally biased region" description="Basic and acidic residues" evidence="1">
    <location>
        <begin position="382"/>
        <end position="391"/>
    </location>
</feature>
<evidence type="ECO:0000313" key="3">
    <source>
        <dbReference type="EMBL" id="CAL1699623.1"/>
    </source>
</evidence>
<dbReference type="PANTHER" id="PTHR37283:SF1">
    <property type="entry name" value="PH DOMAIN-CONTAINING PROTEIN YHR131C"/>
    <property type="match status" value="1"/>
</dbReference>
<protein>
    <recommendedName>
        <fullName evidence="2">PH domain-containing protein</fullName>
    </recommendedName>
</protein>
<name>A0ABP1CY00_9APHY</name>
<feature type="compositionally biased region" description="Polar residues" evidence="1">
    <location>
        <begin position="637"/>
        <end position="659"/>
    </location>
</feature>
<organism evidence="3 4">
    <name type="scientific">Somion occarium</name>
    <dbReference type="NCBI Taxonomy" id="3059160"/>
    <lineage>
        <taxon>Eukaryota</taxon>
        <taxon>Fungi</taxon>
        <taxon>Dikarya</taxon>
        <taxon>Basidiomycota</taxon>
        <taxon>Agaricomycotina</taxon>
        <taxon>Agaricomycetes</taxon>
        <taxon>Polyporales</taxon>
        <taxon>Cerrenaceae</taxon>
        <taxon>Somion</taxon>
    </lineage>
</organism>
<feature type="compositionally biased region" description="Basic and acidic residues" evidence="1">
    <location>
        <begin position="865"/>
        <end position="876"/>
    </location>
</feature>
<feature type="compositionally biased region" description="Acidic residues" evidence="1">
    <location>
        <begin position="499"/>
        <end position="509"/>
    </location>
</feature>
<dbReference type="Proteomes" id="UP001497453">
    <property type="component" value="Chromosome 11"/>
</dbReference>
<dbReference type="EMBL" id="OZ037954">
    <property type="protein sequence ID" value="CAL1699623.1"/>
    <property type="molecule type" value="Genomic_DNA"/>
</dbReference>
<feature type="compositionally biased region" description="Polar residues" evidence="1">
    <location>
        <begin position="278"/>
        <end position="297"/>
    </location>
</feature>
<dbReference type="InterPro" id="IPR001849">
    <property type="entry name" value="PH_domain"/>
</dbReference>
<gene>
    <name evidence="3" type="ORF">GFSPODELE1_LOCUS2769</name>
</gene>